<dbReference type="Gene3D" id="3.90.550.10">
    <property type="entry name" value="Spore Coat Polysaccharide Biosynthesis Protein SpsA, Chain A"/>
    <property type="match status" value="1"/>
</dbReference>
<dbReference type="InterPro" id="IPR050065">
    <property type="entry name" value="GlmU-like"/>
</dbReference>
<organism evidence="4 5">
    <name type="scientific">Shewanella khirikhana</name>
    <dbReference type="NCBI Taxonomy" id="1965282"/>
    <lineage>
        <taxon>Bacteria</taxon>
        <taxon>Pseudomonadati</taxon>
        <taxon>Pseudomonadota</taxon>
        <taxon>Gammaproteobacteria</taxon>
        <taxon>Alteromonadales</taxon>
        <taxon>Shewanellaceae</taxon>
        <taxon>Shewanella</taxon>
    </lineage>
</organism>
<evidence type="ECO:0000313" key="5">
    <source>
        <dbReference type="Proteomes" id="UP000278437"/>
    </source>
</evidence>
<keyword evidence="2" id="KW-0548">Nucleotidyltransferase</keyword>
<evidence type="ECO:0000313" key="4">
    <source>
        <dbReference type="EMBL" id="AZQ11085.1"/>
    </source>
</evidence>
<keyword evidence="5" id="KW-1185">Reference proteome</keyword>
<keyword evidence="1" id="KW-0808">Transferase</keyword>
<evidence type="ECO:0000256" key="1">
    <source>
        <dbReference type="ARBA" id="ARBA00022679"/>
    </source>
</evidence>
<accession>A0ABM7DB33</accession>
<sequence>MEAIVFANRHGRELKPLHEHYCPALLPVANRALLEYTLDDLKEAGIHKVRLIVGPMADAIEALIGDGKRWDLQVSYFLSHPQESPARLLPRLGLDDNSQYLFVRGDILRSPCIKGYMAFAHRLGAERLIPRLDRRSPGLWCGQPSPLALTQLAWPLKMPRPDSNSIVEVLHGHCSHFEDLSALMDTSRLLAMGRFTGLSPRGARRPSGNASFPFYVGAHSRVPGLHFQQGFGIIGDDCSLDTSVRLEGINVLGDRVIAARDVVINDSLILADSALGKGLYLKNKIVSRGLLIDPVSGGAIDVFDPALLGDSRRVRQEKVSLQSTLTGLALLGLLPLWPLAALTARALQLSLPAPLSGISQLLRGATTLFGPANVSLSALASSSPGGEAASIKLPRQTGSKYQPVQKPGLFGPLQLGLLADAPAEEQLLVNQEFAALTGLGRAKRLWQWLYQHLKASLNPAHKAREAEMSALLEPEPLAADIQFAHTGQCRQPLKAANDSHLHSGHKAQ</sequence>
<name>A0ABM7DB33_9GAMM</name>
<dbReference type="Pfam" id="PF00483">
    <property type="entry name" value="NTP_transferase"/>
    <property type="match status" value="1"/>
</dbReference>
<dbReference type="SUPFAM" id="SSF53448">
    <property type="entry name" value="Nucleotide-diphospho-sugar transferases"/>
    <property type="match status" value="1"/>
</dbReference>
<protein>
    <recommendedName>
        <fullName evidence="3">Nucleotidyl transferase domain-containing protein</fullName>
    </recommendedName>
</protein>
<gene>
    <name evidence="4" type="ORF">STH12_01997</name>
</gene>
<evidence type="ECO:0000259" key="3">
    <source>
        <dbReference type="Pfam" id="PF00483"/>
    </source>
</evidence>
<feature type="domain" description="Nucleotidyl transferase" evidence="3">
    <location>
        <begin position="3"/>
        <end position="114"/>
    </location>
</feature>
<evidence type="ECO:0000256" key="2">
    <source>
        <dbReference type="ARBA" id="ARBA00022695"/>
    </source>
</evidence>
<reference evidence="5" key="1">
    <citation type="submission" date="2017-03" db="EMBL/GenBank/DDBJ databases">
        <title>Full genome sequence of a non-lethal Shewanella isolate that potentiates virulence of Vibio parahaemolyticus causing acute hepatopancreatic necrosis disease (AHPND) in shrimp.</title>
        <authorList>
            <person name="Prachumwat A."/>
            <person name="Sritunyalucksana K."/>
        </authorList>
    </citation>
    <scope>NUCLEOTIDE SEQUENCE [LARGE SCALE GENOMIC DNA]</scope>
    <source>
        <strain evidence="5">TH2012</strain>
    </source>
</reference>
<dbReference type="PANTHER" id="PTHR43584:SF8">
    <property type="entry name" value="N-ACETYLMURAMATE ALPHA-1-PHOSPHATE URIDYLYLTRANSFERASE"/>
    <property type="match status" value="1"/>
</dbReference>
<dbReference type="RefSeq" id="WP_126167393.1">
    <property type="nucleotide sequence ID" value="NZ_CP020373.1"/>
</dbReference>
<dbReference type="Proteomes" id="UP000278437">
    <property type="component" value="Chromosome"/>
</dbReference>
<dbReference type="InterPro" id="IPR005835">
    <property type="entry name" value="NTP_transferase_dom"/>
</dbReference>
<dbReference type="EMBL" id="CP020373">
    <property type="protein sequence ID" value="AZQ11085.1"/>
    <property type="molecule type" value="Genomic_DNA"/>
</dbReference>
<dbReference type="InterPro" id="IPR029044">
    <property type="entry name" value="Nucleotide-diphossugar_trans"/>
</dbReference>
<proteinExistence type="predicted"/>
<dbReference type="PANTHER" id="PTHR43584">
    <property type="entry name" value="NUCLEOTIDYL TRANSFERASE"/>
    <property type="match status" value="1"/>
</dbReference>